<organism evidence="2 3">
    <name type="scientific">Chlamydomonas schloesseri</name>
    <dbReference type="NCBI Taxonomy" id="2026947"/>
    <lineage>
        <taxon>Eukaryota</taxon>
        <taxon>Viridiplantae</taxon>
        <taxon>Chlorophyta</taxon>
        <taxon>core chlorophytes</taxon>
        <taxon>Chlorophyceae</taxon>
        <taxon>CS clade</taxon>
        <taxon>Chlamydomonadales</taxon>
        <taxon>Chlamydomonadaceae</taxon>
        <taxon>Chlamydomonas</taxon>
    </lineage>
</organism>
<dbReference type="Pfam" id="PF01476">
    <property type="entry name" value="LysM"/>
    <property type="match status" value="1"/>
</dbReference>
<name>A0A835SWN2_9CHLO</name>
<proteinExistence type="predicted"/>
<dbReference type="CDD" id="cd00118">
    <property type="entry name" value="LysM"/>
    <property type="match status" value="1"/>
</dbReference>
<evidence type="ECO:0000313" key="2">
    <source>
        <dbReference type="EMBL" id="KAG2427236.1"/>
    </source>
</evidence>
<gene>
    <name evidence="2" type="ORF">HYH02_014640</name>
</gene>
<sequence>MVQVKSSIGGRFELPPAAAAAVALEAAAAVAPVAAVAPAAAAHIDIQHHLVRERVARGEVAVEYCPTEMMVADSLTKAVAMEKLWAPSAFSISAFALHCDSTTGSSSASRPAQVLDGTVAGDGSWAQVGYPTVVRGVGANSGGRAFTGSEVTFIRGSNATCGPDADGQLQYISSLVVEAYEVPTVGGGSGSSSGSSSSRTTVVVRTVHVYCRAKPPPSSDASFYDIALRYGITLRELAAANPNVDISRGLAAYDNQVLQVPQRCATTAAQPPVTTIAAVCNQRWPPRNVTVTGVETCGTIATSNRLSLSCS</sequence>
<protein>
    <recommendedName>
        <fullName evidence="1">LysM domain-containing protein</fullName>
    </recommendedName>
</protein>
<dbReference type="EMBL" id="JAEHOD010000102">
    <property type="protein sequence ID" value="KAG2427236.1"/>
    <property type="molecule type" value="Genomic_DNA"/>
</dbReference>
<accession>A0A835SWN2</accession>
<reference evidence="2" key="1">
    <citation type="journal article" date="2020" name="bioRxiv">
        <title>Comparative genomics of Chlamydomonas.</title>
        <authorList>
            <person name="Craig R.J."/>
            <person name="Hasan A.R."/>
            <person name="Ness R.W."/>
            <person name="Keightley P.D."/>
        </authorList>
    </citation>
    <scope>NUCLEOTIDE SEQUENCE</scope>
    <source>
        <strain evidence="2">CCAP 11/173</strain>
    </source>
</reference>
<evidence type="ECO:0000259" key="1">
    <source>
        <dbReference type="Pfam" id="PF01476"/>
    </source>
</evidence>
<dbReference type="AlphaFoldDB" id="A0A835SWN2"/>
<dbReference type="Proteomes" id="UP000613740">
    <property type="component" value="Unassembled WGS sequence"/>
</dbReference>
<comment type="caution">
    <text evidence="2">The sequence shown here is derived from an EMBL/GenBank/DDBJ whole genome shotgun (WGS) entry which is preliminary data.</text>
</comment>
<keyword evidence="3" id="KW-1185">Reference proteome</keyword>
<feature type="domain" description="LysM" evidence="1">
    <location>
        <begin position="222"/>
        <end position="250"/>
    </location>
</feature>
<dbReference type="InterPro" id="IPR018392">
    <property type="entry name" value="LysM"/>
</dbReference>
<evidence type="ECO:0000313" key="3">
    <source>
        <dbReference type="Proteomes" id="UP000613740"/>
    </source>
</evidence>